<dbReference type="InterPro" id="IPR007867">
    <property type="entry name" value="GMC_OxRtase_C"/>
</dbReference>
<dbReference type="SUPFAM" id="SSF54373">
    <property type="entry name" value="FAD-linked reductases, C-terminal domain"/>
    <property type="match status" value="1"/>
</dbReference>
<sequence length="530" mass="58455">MDYDYIVVGAGSSGCVLANRLSQTQSNKVLLLEAGPEDKNFWIHVPLGFGKNVNNPDVNWCYQGEAEPYCRGNQYLLPRGKVLGGSSSINGMVYVRGQAEDFNHWAQLGNRGWSFDDVLPYFIKSEDNTRGSSNLRGSGGLLTVSDISETNELCDRLIDAGAELGLARNDDINGKVQEGIGYHQATIRNGRRCSTAVAFLKPAKHRQNLKIETEAFVKKIIFHGRKAAGVEFLKNGVSHTAFANSEVILSGGAFNSPQLLELSGVGQPEILKKAGLDVFHDLPGVGNQLQDHQIIRMRWRIARKVTFNEQVYGWRAMRSVIKYLFKRSGVLSMPTLPISAFAKTKPELSSPDLQIQVFPGSYENLEARKLDPHPGVTLGATMLRPESRGWVHITSSNAYDAPAIFHNLLETEGDRNTAVLSMKLCRQLMEANAMSDLYGCELTPGKDIKEDDELLDAARDLVQSNWHPTSTCRMGTDKLSVVDERLRIRGLTNIRIADASIMPTAVSGNTNAACIMIGEKASDMILEDKR</sequence>
<name>E0XS53_9PROT</name>
<evidence type="ECO:0000256" key="6">
    <source>
        <dbReference type="RuleBase" id="RU003968"/>
    </source>
</evidence>
<protein>
    <submittedName>
        <fullName evidence="9">Choline dehydrogenase and related flavoproteins</fullName>
    </submittedName>
</protein>
<dbReference type="InterPro" id="IPR012132">
    <property type="entry name" value="GMC_OxRdtase"/>
</dbReference>
<keyword evidence="4 5" id="KW-0274">FAD</keyword>
<dbReference type="SUPFAM" id="SSF51905">
    <property type="entry name" value="FAD/NAD(P)-binding domain"/>
    <property type="match status" value="1"/>
</dbReference>
<dbReference type="EMBL" id="GU474858">
    <property type="protein sequence ID" value="ADI17244.1"/>
    <property type="molecule type" value="Genomic_DNA"/>
</dbReference>
<dbReference type="Pfam" id="PF05199">
    <property type="entry name" value="GMC_oxred_C"/>
    <property type="match status" value="1"/>
</dbReference>
<feature type="domain" description="Glucose-methanol-choline oxidoreductase N-terminal" evidence="7">
    <location>
        <begin position="80"/>
        <end position="103"/>
    </location>
</feature>
<dbReference type="GO" id="GO:0050660">
    <property type="term" value="F:flavin adenine dinucleotide binding"/>
    <property type="evidence" value="ECO:0007669"/>
    <property type="project" value="InterPro"/>
</dbReference>
<reference evidence="9" key="1">
    <citation type="journal article" date="2011" name="Environ. Microbiol.">
        <title>Time-series analyses of Monterey Bay coastal microbial picoplankton using a 'genome proxy' microarray.</title>
        <authorList>
            <person name="Rich V.I."/>
            <person name="Pham V.D."/>
            <person name="Eppley J."/>
            <person name="Shi Y."/>
            <person name="DeLong E.F."/>
        </authorList>
    </citation>
    <scope>NUCLEOTIDE SEQUENCE</scope>
</reference>
<evidence type="ECO:0000256" key="2">
    <source>
        <dbReference type="ARBA" id="ARBA00010790"/>
    </source>
</evidence>
<feature type="binding site" evidence="5">
    <location>
        <begin position="90"/>
        <end position="93"/>
    </location>
    <ligand>
        <name>FAD</name>
        <dbReference type="ChEBI" id="CHEBI:57692"/>
    </ligand>
</feature>
<accession>E0XS53</accession>
<dbReference type="PANTHER" id="PTHR11552:SF147">
    <property type="entry name" value="CHOLINE DEHYDROGENASE, MITOCHONDRIAL"/>
    <property type="match status" value="1"/>
</dbReference>
<evidence type="ECO:0000259" key="7">
    <source>
        <dbReference type="PROSITE" id="PS00623"/>
    </source>
</evidence>
<dbReference type="Gene3D" id="3.30.560.10">
    <property type="entry name" value="Glucose Oxidase, domain 3"/>
    <property type="match status" value="1"/>
</dbReference>
<dbReference type="PANTHER" id="PTHR11552">
    <property type="entry name" value="GLUCOSE-METHANOL-CHOLINE GMC OXIDOREDUCTASE"/>
    <property type="match status" value="1"/>
</dbReference>
<dbReference type="PROSITE" id="PS00623">
    <property type="entry name" value="GMC_OXRED_1"/>
    <property type="match status" value="1"/>
</dbReference>
<organism evidence="9">
    <name type="scientific">uncultured alpha proteobacterium HF0070_14E07</name>
    <dbReference type="NCBI Taxonomy" id="710804"/>
    <lineage>
        <taxon>Bacteria</taxon>
        <taxon>Pseudomonadati</taxon>
        <taxon>Pseudomonadota</taxon>
        <taxon>Alphaproteobacteria</taxon>
        <taxon>environmental samples</taxon>
    </lineage>
</organism>
<comment type="cofactor">
    <cofactor evidence="1 5">
        <name>FAD</name>
        <dbReference type="ChEBI" id="CHEBI:57692"/>
    </cofactor>
</comment>
<evidence type="ECO:0000256" key="3">
    <source>
        <dbReference type="ARBA" id="ARBA00022630"/>
    </source>
</evidence>
<feature type="binding site" evidence="5">
    <location>
        <position position="82"/>
    </location>
    <ligand>
        <name>FAD</name>
        <dbReference type="ChEBI" id="CHEBI:57692"/>
    </ligand>
</feature>
<feature type="binding site" evidence="5">
    <location>
        <begin position="466"/>
        <end position="467"/>
    </location>
    <ligand>
        <name>FAD</name>
        <dbReference type="ChEBI" id="CHEBI:57692"/>
    </ligand>
</feature>
<dbReference type="PIRSF" id="PIRSF000137">
    <property type="entry name" value="Alcohol_oxidase"/>
    <property type="match status" value="1"/>
</dbReference>
<dbReference type="AlphaFoldDB" id="E0XS53"/>
<evidence type="ECO:0000256" key="5">
    <source>
        <dbReference type="PIRSR" id="PIRSR000137-2"/>
    </source>
</evidence>
<evidence type="ECO:0000256" key="4">
    <source>
        <dbReference type="ARBA" id="ARBA00022827"/>
    </source>
</evidence>
<dbReference type="GO" id="GO:0016614">
    <property type="term" value="F:oxidoreductase activity, acting on CH-OH group of donors"/>
    <property type="evidence" value="ECO:0007669"/>
    <property type="project" value="InterPro"/>
</dbReference>
<dbReference type="PROSITE" id="PS00624">
    <property type="entry name" value="GMC_OXRED_2"/>
    <property type="match status" value="1"/>
</dbReference>
<feature type="domain" description="Glucose-methanol-choline oxidoreductase N-terminal" evidence="8">
    <location>
        <begin position="252"/>
        <end position="266"/>
    </location>
</feature>
<dbReference type="InterPro" id="IPR036188">
    <property type="entry name" value="FAD/NAD-bd_sf"/>
</dbReference>
<proteinExistence type="inferred from homology"/>
<evidence type="ECO:0000313" key="9">
    <source>
        <dbReference type="EMBL" id="ADI17244.1"/>
    </source>
</evidence>
<dbReference type="Gene3D" id="3.50.50.60">
    <property type="entry name" value="FAD/NAD(P)-binding domain"/>
    <property type="match status" value="1"/>
</dbReference>
<comment type="similarity">
    <text evidence="2 6">Belongs to the GMC oxidoreductase family.</text>
</comment>
<keyword evidence="3 6" id="KW-0285">Flavoprotein</keyword>
<dbReference type="InterPro" id="IPR000172">
    <property type="entry name" value="GMC_OxRdtase_N"/>
</dbReference>
<dbReference type="Pfam" id="PF00732">
    <property type="entry name" value="GMC_oxred_N"/>
    <property type="match status" value="1"/>
</dbReference>
<evidence type="ECO:0000256" key="1">
    <source>
        <dbReference type="ARBA" id="ARBA00001974"/>
    </source>
</evidence>
<feature type="binding site" evidence="5">
    <location>
        <position position="217"/>
    </location>
    <ligand>
        <name>FAD</name>
        <dbReference type="ChEBI" id="CHEBI:57692"/>
    </ligand>
</feature>
<evidence type="ECO:0000259" key="8">
    <source>
        <dbReference type="PROSITE" id="PS00624"/>
    </source>
</evidence>